<evidence type="ECO:0000313" key="2">
    <source>
        <dbReference type="Proteomes" id="UP001159427"/>
    </source>
</evidence>
<protein>
    <recommendedName>
        <fullName evidence="3">Exonuclease domain-containing protein</fullName>
    </recommendedName>
</protein>
<accession>A0ABN8MEC4</accession>
<keyword evidence="2" id="KW-1185">Reference proteome</keyword>
<name>A0ABN8MEC4_9CNID</name>
<dbReference type="InterPro" id="IPR012337">
    <property type="entry name" value="RNaseH-like_sf"/>
</dbReference>
<dbReference type="InterPro" id="IPR036397">
    <property type="entry name" value="RNaseH_sf"/>
</dbReference>
<dbReference type="SUPFAM" id="SSF53098">
    <property type="entry name" value="Ribonuclease H-like"/>
    <property type="match status" value="1"/>
</dbReference>
<reference evidence="1 2" key="1">
    <citation type="submission" date="2022-05" db="EMBL/GenBank/DDBJ databases">
        <authorList>
            <consortium name="Genoscope - CEA"/>
            <person name="William W."/>
        </authorList>
    </citation>
    <scope>NUCLEOTIDE SEQUENCE [LARGE SCALE GENOMIC DNA]</scope>
</reference>
<sequence>MLQPEQERPQFTGAIVPHPFRNHQAYSTLCKHDTHLDNYCHADLLCGKVLSGYDLGAGLKDTLTPFLTEEATNKLAPASLTQEEFHKYSNCTTTFQTSSMTSTVYQVANKMVLDSETTGLDQNAEILQIASSRPNSIVRLERYLLPDTKTIADSPTQVHGISVQYRDGAKIIQENLQNLRANR</sequence>
<proteinExistence type="predicted"/>
<evidence type="ECO:0008006" key="3">
    <source>
        <dbReference type="Google" id="ProtNLM"/>
    </source>
</evidence>
<evidence type="ECO:0000313" key="1">
    <source>
        <dbReference type="EMBL" id="CAH3027806.1"/>
    </source>
</evidence>
<organism evidence="1 2">
    <name type="scientific">Porites evermanni</name>
    <dbReference type="NCBI Taxonomy" id="104178"/>
    <lineage>
        <taxon>Eukaryota</taxon>
        <taxon>Metazoa</taxon>
        <taxon>Cnidaria</taxon>
        <taxon>Anthozoa</taxon>
        <taxon>Hexacorallia</taxon>
        <taxon>Scleractinia</taxon>
        <taxon>Fungiina</taxon>
        <taxon>Poritidae</taxon>
        <taxon>Porites</taxon>
    </lineage>
</organism>
<comment type="caution">
    <text evidence="1">The sequence shown here is derived from an EMBL/GenBank/DDBJ whole genome shotgun (WGS) entry which is preliminary data.</text>
</comment>
<dbReference type="Gene3D" id="3.30.420.10">
    <property type="entry name" value="Ribonuclease H-like superfamily/Ribonuclease H"/>
    <property type="match status" value="1"/>
</dbReference>
<dbReference type="EMBL" id="CALNXI010000472">
    <property type="protein sequence ID" value="CAH3027806.1"/>
    <property type="molecule type" value="Genomic_DNA"/>
</dbReference>
<gene>
    <name evidence="1" type="ORF">PEVE_00032416</name>
</gene>
<dbReference type="Proteomes" id="UP001159427">
    <property type="component" value="Unassembled WGS sequence"/>
</dbReference>